<dbReference type="Gene3D" id="3.30.310.50">
    <property type="entry name" value="Alpha-D-phosphohexomutase, C-terminal domain"/>
    <property type="match status" value="1"/>
</dbReference>
<dbReference type="InterPro" id="IPR036900">
    <property type="entry name" value="A-D-PHexomutase_C_sf"/>
</dbReference>
<dbReference type="GO" id="GO:0005975">
    <property type="term" value="P:carbohydrate metabolic process"/>
    <property type="evidence" value="ECO:0007669"/>
    <property type="project" value="InterPro"/>
</dbReference>
<dbReference type="InterPro" id="IPR005845">
    <property type="entry name" value="A-D-PHexomutase_a/b/a-II"/>
</dbReference>
<evidence type="ECO:0000256" key="6">
    <source>
        <dbReference type="ARBA" id="ARBA00023235"/>
    </source>
</evidence>
<dbReference type="SUPFAM" id="SSF53738">
    <property type="entry name" value="Phosphoglucomutase, first 3 domains"/>
    <property type="match status" value="2"/>
</dbReference>
<evidence type="ECO:0000259" key="9">
    <source>
        <dbReference type="Pfam" id="PF02879"/>
    </source>
</evidence>
<dbReference type="OrthoDB" id="9806956at2"/>
<dbReference type="AlphaFoldDB" id="A0A0C7P4P4"/>
<dbReference type="EMBL" id="LN824141">
    <property type="protein sequence ID" value="CEP78794.1"/>
    <property type="molecule type" value="Genomic_DNA"/>
</dbReference>
<dbReference type="HOGENOM" id="CLU_016950_7_1_0"/>
<feature type="domain" description="Alpha-D-phosphohexomutase C-terminal" evidence="7">
    <location>
        <begin position="427"/>
        <end position="458"/>
    </location>
</feature>
<organism evidence="11 12">
    <name type="scientific">Defluviitoga tunisiensis</name>
    <dbReference type="NCBI Taxonomy" id="1006576"/>
    <lineage>
        <taxon>Bacteria</taxon>
        <taxon>Thermotogati</taxon>
        <taxon>Thermotogota</taxon>
        <taxon>Thermotogae</taxon>
        <taxon>Petrotogales</taxon>
        <taxon>Petrotogaceae</taxon>
        <taxon>Defluviitoga</taxon>
    </lineage>
</organism>
<dbReference type="PANTHER" id="PTHR43771">
    <property type="entry name" value="PHOSPHOMANNOMUTASE"/>
    <property type="match status" value="1"/>
</dbReference>
<dbReference type="Pfam" id="PF00408">
    <property type="entry name" value="PGM_PMM_IV"/>
    <property type="match status" value="1"/>
</dbReference>
<evidence type="ECO:0000313" key="12">
    <source>
        <dbReference type="Proteomes" id="UP000032809"/>
    </source>
</evidence>
<dbReference type="Pfam" id="PF02878">
    <property type="entry name" value="PGM_PMM_I"/>
    <property type="match status" value="1"/>
</dbReference>
<feature type="domain" description="Alpha-D-phosphohexomutase alpha/beta/alpha" evidence="9">
    <location>
        <begin position="162"/>
        <end position="262"/>
    </location>
</feature>
<dbReference type="GO" id="GO:0046872">
    <property type="term" value="F:metal ion binding"/>
    <property type="evidence" value="ECO:0007669"/>
    <property type="project" value="UniProtKB-KW"/>
</dbReference>
<comment type="similarity">
    <text evidence="2">Belongs to the phosphohexose mutase family.</text>
</comment>
<dbReference type="PATRIC" id="fig|1006576.9.peg.1500"/>
<dbReference type="PANTHER" id="PTHR43771:SF1">
    <property type="entry name" value="PHOSPHOMANNOMUTASE"/>
    <property type="match status" value="1"/>
</dbReference>
<dbReference type="InterPro" id="IPR016055">
    <property type="entry name" value="A-D-PHexomutase_a/b/a-I/II/III"/>
</dbReference>
<evidence type="ECO:0000313" key="11">
    <source>
        <dbReference type="EMBL" id="CEP78794.1"/>
    </source>
</evidence>
<dbReference type="InterPro" id="IPR005844">
    <property type="entry name" value="A-D-PHexomutase_a/b/a-I"/>
</dbReference>
<evidence type="ECO:0000256" key="1">
    <source>
        <dbReference type="ARBA" id="ARBA00001946"/>
    </source>
</evidence>
<protein>
    <submittedName>
        <fullName evidence="11">Phosphoglucomutase</fullName>
        <ecNumber evidence="11">5.4.2.-</ecNumber>
    </submittedName>
</protein>
<dbReference type="Proteomes" id="UP000032809">
    <property type="component" value="Chromosome I"/>
</dbReference>
<keyword evidence="5" id="KW-0460">Magnesium</keyword>
<dbReference type="Pfam" id="PF02879">
    <property type="entry name" value="PGM_PMM_II"/>
    <property type="match status" value="1"/>
</dbReference>
<dbReference type="SUPFAM" id="SSF55957">
    <property type="entry name" value="Phosphoglucomutase, C-terminal domain"/>
    <property type="match status" value="1"/>
</dbReference>
<dbReference type="KEGG" id="dtn:DTL3_1503"/>
<dbReference type="GO" id="GO:0016868">
    <property type="term" value="F:intramolecular phosphotransferase activity"/>
    <property type="evidence" value="ECO:0007669"/>
    <property type="project" value="InterPro"/>
</dbReference>
<evidence type="ECO:0000256" key="4">
    <source>
        <dbReference type="ARBA" id="ARBA00022723"/>
    </source>
</evidence>
<evidence type="ECO:0000256" key="2">
    <source>
        <dbReference type="ARBA" id="ARBA00010231"/>
    </source>
</evidence>
<feature type="domain" description="Alpha-D-phosphohexomutase alpha/beta/alpha" evidence="10">
    <location>
        <begin position="267"/>
        <end position="374"/>
    </location>
</feature>
<dbReference type="InterPro" id="IPR005846">
    <property type="entry name" value="A-D-PHexomutase_a/b/a-III"/>
</dbReference>
<feature type="domain" description="Alpha-D-phosphohexomutase alpha/beta/alpha" evidence="8">
    <location>
        <begin position="2"/>
        <end position="133"/>
    </location>
</feature>
<keyword evidence="6 11" id="KW-0413">Isomerase</keyword>
<dbReference type="InterPro" id="IPR005843">
    <property type="entry name" value="A-D-PHexomutase_C"/>
</dbReference>
<dbReference type="RefSeq" id="WP_045088174.1">
    <property type="nucleotide sequence ID" value="NZ_LN824141.1"/>
</dbReference>
<dbReference type="Pfam" id="PF02880">
    <property type="entry name" value="PGM_PMM_III"/>
    <property type="match status" value="1"/>
</dbReference>
<evidence type="ECO:0000259" key="8">
    <source>
        <dbReference type="Pfam" id="PF02878"/>
    </source>
</evidence>
<proteinExistence type="inferred from homology"/>
<keyword evidence="12" id="KW-1185">Reference proteome</keyword>
<keyword evidence="4" id="KW-0479">Metal-binding</keyword>
<keyword evidence="3" id="KW-0597">Phosphoprotein</keyword>
<reference evidence="12" key="1">
    <citation type="submission" date="2014-11" db="EMBL/GenBank/DDBJ databases">
        <authorList>
            <person name="Wibberg D."/>
        </authorList>
    </citation>
    <scope>NUCLEOTIDE SEQUENCE [LARGE SCALE GENOMIC DNA]</scope>
    <source>
        <strain evidence="12">L3</strain>
    </source>
</reference>
<gene>
    <name evidence="11" type="primary">manB</name>
    <name evidence="11" type="ORF">DTL3_1503</name>
</gene>
<accession>A0A0C7P4P4</accession>
<evidence type="ECO:0000256" key="5">
    <source>
        <dbReference type="ARBA" id="ARBA00022842"/>
    </source>
</evidence>
<evidence type="ECO:0000259" key="10">
    <source>
        <dbReference type="Pfam" id="PF02880"/>
    </source>
</evidence>
<comment type="cofactor">
    <cofactor evidence="1">
        <name>Mg(2+)</name>
        <dbReference type="ChEBI" id="CHEBI:18420"/>
    </cofactor>
</comment>
<dbReference type="PRINTS" id="PR00509">
    <property type="entry name" value="PGMPMM"/>
</dbReference>
<sequence length="474" mass="53930">MIKFGTGGWRAIIGEDFIKENVICLAQGLSDLIIEEKVDKFGIVIGFDRRFLSDKAACWIAEVLAGNNINVYFIEQYVPTPMVMHAVNQYQTYYGAAVTASHNPYDYNGVKIITYEGRDANENVTQKIEEKIKFLRKEQIKIFPFEKGIKNGLIKFIDPFNNYIDNVISKIDLDSIKKKRLKILFDPMFGASTITLNTVFNILRCQVELINARHDPLFGGRIPSPSFLTLKTLMNLVPEKGYDLGLGTDGDGDRLGIIDEKGEFIHPNEILCLLYYYFLEYKKLDGGIVRNITTTHLLDRIANYYGQDCHEVPVGFKHISQKMEETKALMGGESSGGVAIRGHLKGKDATVTSCYIIEMICNTNKLIGDLRKELHLKFGTLYYEEFNIPLTHEDKSILTKILFHEKKLPSFKFIVDKISYLDGVKIYFQNDGWAVFRFSGTEPLLRLSTEMPSKKEALSVISSMHTYIKKIIGK</sequence>
<dbReference type="Gene3D" id="3.40.120.10">
    <property type="entry name" value="Alpha-D-Glucose-1,6-Bisphosphate, subunit A, domain 3"/>
    <property type="match status" value="3"/>
</dbReference>
<evidence type="ECO:0000259" key="7">
    <source>
        <dbReference type="Pfam" id="PF00408"/>
    </source>
</evidence>
<dbReference type="InterPro" id="IPR005841">
    <property type="entry name" value="Alpha-D-phosphohexomutase_SF"/>
</dbReference>
<dbReference type="EC" id="5.4.2.-" evidence="11"/>
<name>A0A0C7P4P4_DEFTU</name>
<dbReference type="STRING" id="1006576.DTL3_1503"/>
<evidence type="ECO:0000256" key="3">
    <source>
        <dbReference type="ARBA" id="ARBA00022553"/>
    </source>
</evidence>